<dbReference type="InterPro" id="IPR038666">
    <property type="entry name" value="SSP1_head-tail_sf"/>
</dbReference>
<dbReference type="EMBL" id="BSYI01000002">
    <property type="protein sequence ID" value="GMG81231.1"/>
    <property type="molecule type" value="Genomic_DNA"/>
</dbReference>
<feature type="region of interest" description="Disordered" evidence="1">
    <location>
        <begin position="1"/>
        <end position="28"/>
    </location>
</feature>
<comment type="caution">
    <text evidence="2">The sequence shown here is derived from an EMBL/GenBank/DDBJ whole genome shotgun (WGS) entry which is preliminary data.</text>
</comment>
<evidence type="ECO:0000313" key="2">
    <source>
        <dbReference type="EMBL" id="GMG81231.1"/>
    </source>
</evidence>
<dbReference type="RefSeq" id="WP_285669883.1">
    <property type="nucleotide sequence ID" value="NZ_BSYI01000002.1"/>
</dbReference>
<sequence length="111" mass="12046">MARPLPRRARLTLESPVRSPDGGGGHVLAWTQEGQLWGRIEPRGAAEPALADRPTARLTHRIHLAREPGPGRRPRTDQRLTLGARVFAIHGVAESPDGASLTLHVEEGPFS</sequence>
<evidence type="ECO:0000313" key="3">
    <source>
        <dbReference type="Proteomes" id="UP001239909"/>
    </source>
</evidence>
<reference evidence="2 3" key="1">
    <citation type="submission" date="2023-04" db="EMBL/GenBank/DDBJ databases">
        <title>Marinoamorphus aggregata gen. nov., sp. Nov., isolate from tissue of brittle star Ophioplocus japonicus.</title>
        <authorList>
            <person name="Kawano K."/>
            <person name="Sawayama S."/>
            <person name="Nakagawa S."/>
        </authorList>
    </citation>
    <scope>NUCLEOTIDE SEQUENCE [LARGE SCALE GENOMIC DNA]</scope>
    <source>
        <strain evidence="2 3">NKW23</strain>
    </source>
</reference>
<keyword evidence="3" id="KW-1185">Reference proteome</keyword>
<dbReference type="Proteomes" id="UP001239909">
    <property type="component" value="Unassembled WGS sequence"/>
</dbReference>
<proteinExistence type="predicted"/>
<accession>A0ABQ6LLD4</accession>
<name>A0ABQ6LLD4_9RHOB</name>
<evidence type="ECO:0000256" key="1">
    <source>
        <dbReference type="SAM" id="MobiDB-lite"/>
    </source>
</evidence>
<gene>
    <name evidence="2" type="ORF">LNKW23_04430</name>
</gene>
<organism evidence="2 3">
    <name type="scientific">Paralimibaculum aggregatum</name>
    <dbReference type="NCBI Taxonomy" id="3036245"/>
    <lineage>
        <taxon>Bacteria</taxon>
        <taxon>Pseudomonadati</taxon>
        <taxon>Pseudomonadota</taxon>
        <taxon>Alphaproteobacteria</taxon>
        <taxon>Rhodobacterales</taxon>
        <taxon>Paracoccaceae</taxon>
        <taxon>Paralimibaculum</taxon>
    </lineage>
</organism>
<dbReference type="InterPro" id="IPR008767">
    <property type="entry name" value="Phage_SPP1_head-tail_adaptor"/>
</dbReference>
<feature type="compositionally biased region" description="Basic residues" evidence="1">
    <location>
        <begin position="1"/>
        <end position="10"/>
    </location>
</feature>
<dbReference type="Gene3D" id="2.40.10.270">
    <property type="entry name" value="Bacteriophage SPP1 head-tail adaptor protein"/>
    <property type="match status" value="1"/>
</dbReference>
<dbReference type="Pfam" id="PF05521">
    <property type="entry name" value="Phage_HCP"/>
    <property type="match status" value="1"/>
</dbReference>
<protein>
    <submittedName>
        <fullName evidence="2">Head-tail adaptor protein</fullName>
    </submittedName>
</protein>